<dbReference type="PROSITE" id="PS51011">
    <property type="entry name" value="ARID"/>
    <property type="match status" value="1"/>
</dbReference>
<dbReference type="InterPro" id="IPR045303">
    <property type="entry name" value="ARID_HMGB9-like"/>
</dbReference>
<gene>
    <name evidence="2" type="ORF">CARUB_v10011092mg</name>
</gene>
<dbReference type="SUPFAM" id="SSF46774">
    <property type="entry name" value="ARID-like"/>
    <property type="match status" value="1"/>
</dbReference>
<evidence type="ECO:0000259" key="1">
    <source>
        <dbReference type="PROSITE" id="PS51011"/>
    </source>
</evidence>
<dbReference type="SUPFAM" id="SSF47095">
    <property type="entry name" value="HMG-box"/>
    <property type="match status" value="1"/>
</dbReference>
<dbReference type="PANTHER" id="PTHR46691">
    <property type="entry name" value="HIGH MOBILITY GROUP B PROTEIN 9"/>
    <property type="match status" value="1"/>
</dbReference>
<feature type="domain" description="ARID" evidence="1">
    <location>
        <begin position="34"/>
        <end position="125"/>
    </location>
</feature>
<dbReference type="SMART" id="SM01014">
    <property type="entry name" value="ARID"/>
    <property type="match status" value="1"/>
</dbReference>
<name>R0GN27_9BRAS</name>
<dbReference type="Gene3D" id="1.10.30.10">
    <property type="entry name" value="High mobility group box domain"/>
    <property type="match status" value="1"/>
</dbReference>
<keyword evidence="3" id="KW-1185">Reference proteome</keyword>
<dbReference type="InterPro" id="IPR001606">
    <property type="entry name" value="ARID_dom"/>
</dbReference>
<dbReference type="eggNOG" id="KOG2744">
    <property type="taxonomic scope" value="Eukaryota"/>
</dbReference>
<dbReference type="InterPro" id="IPR036910">
    <property type="entry name" value="HMG_box_dom_sf"/>
</dbReference>
<dbReference type="Pfam" id="PF01388">
    <property type="entry name" value="ARID"/>
    <property type="match status" value="1"/>
</dbReference>
<dbReference type="AlphaFoldDB" id="R0GN27"/>
<protein>
    <recommendedName>
        <fullName evidence="1">ARID domain-containing protein</fullName>
    </recommendedName>
</protein>
<organism evidence="2 3">
    <name type="scientific">Capsella rubella</name>
    <dbReference type="NCBI Taxonomy" id="81985"/>
    <lineage>
        <taxon>Eukaryota</taxon>
        <taxon>Viridiplantae</taxon>
        <taxon>Streptophyta</taxon>
        <taxon>Embryophyta</taxon>
        <taxon>Tracheophyta</taxon>
        <taxon>Spermatophyta</taxon>
        <taxon>Magnoliopsida</taxon>
        <taxon>eudicotyledons</taxon>
        <taxon>Gunneridae</taxon>
        <taxon>Pentapetalae</taxon>
        <taxon>rosids</taxon>
        <taxon>malvids</taxon>
        <taxon>Brassicales</taxon>
        <taxon>Brassicaceae</taxon>
        <taxon>Camelineae</taxon>
        <taxon>Capsella</taxon>
    </lineage>
</organism>
<dbReference type="Gene3D" id="1.10.150.60">
    <property type="entry name" value="ARID DNA-binding domain"/>
    <property type="match status" value="1"/>
</dbReference>
<dbReference type="Proteomes" id="UP000029121">
    <property type="component" value="Unassembled WGS sequence"/>
</dbReference>
<accession>R0GN27</accession>
<dbReference type="eggNOG" id="KOG0381">
    <property type="taxonomic scope" value="Eukaryota"/>
</dbReference>
<evidence type="ECO:0000313" key="2">
    <source>
        <dbReference type="EMBL" id="EOA37352.1"/>
    </source>
</evidence>
<dbReference type="InterPro" id="IPR036431">
    <property type="entry name" value="ARID_dom_sf"/>
</dbReference>
<dbReference type="GO" id="GO:0003677">
    <property type="term" value="F:DNA binding"/>
    <property type="evidence" value="ECO:0007669"/>
    <property type="project" value="InterPro"/>
</dbReference>
<dbReference type="SMART" id="SM00501">
    <property type="entry name" value="BRIGHT"/>
    <property type="match status" value="1"/>
</dbReference>
<reference evidence="3" key="1">
    <citation type="journal article" date="2013" name="Nat. Genet.">
        <title>The Capsella rubella genome and the genomic consequences of rapid mating system evolution.</title>
        <authorList>
            <person name="Slotte T."/>
            <person name="Hazzouri K.M."/>
            <person name="Agren J.A."/>
            <person name="Koenig D."/>
            <person name="Maumus F."/>
            <person name="Guo Y.L."/>
            <person name="Steige K."/>
            <person name="Platts A.E."/>
            <person name="Escobar J.S."/>
            <person name="Newman L.K."/>
            <person name="Wang W."/>
            <person name="Mandakova T."/>
            <person name="Vello E."/>
            <person name="Smith L.M."/>
            <person name="Henz S.R."/>
            <person name="Steffen J."/>
            <person name="Takuno S."/>
            <person name="Brandvain Y."/>
            <person name="Coop G."/>
            <person name="Andolfatto P."/>
            <person name="Hu T.T."/>
            <person name="Blanchette M."/>
            <person name="Clark R.M."/>
            <person name="Quesneville H."/>
            <person name="Nordborg M."/>
            <person name="Gaut B.S."/>
            <person name="Lysak M.A."/>
            <person name="Jenkins J."/>
            <person name="Grimwood J."/>
            <person name="Chapman J."/>
            <person name="Prochnik S."/>
            <person name="Shu S."/>
            <person name="Rokhsar D."/>
            <person name="Schmutz J."/>
            <person name="Weigel D."/>
            <person name="Wright S.I."/>
        </authorList>
    </citation>
    <scope>NUCLEOTIDE SEQUENCE [LARGE SCALE GENOMIC DNA]</scope>
    <source>
        <strain evidence="3">cv. Monte Gargano</strain>
    </source>
</reference>
<dbReference type="CDD" id="cd16872">
    <property type="entry name" value="ARID_HMGB9-like"/>
    <property type="match status" value="1"/>
</dbReference>
<dbReference type="STRING" id="81985.R0GN27"/>
<evidence type="ECO:0000313" key="3">
    <source>
        <dbReference type="Proteomes" id="UP000029121"/>
    </source>
</evidence>
<dbReference type="EMBL" id="KB870805">
    <property type="protein sequence ID" value="EOA37352.1"/>
    <property type="molecule type" value="Genomic_DNA"/>
</dbReference>
<proteinExistence type="predicted"/>
<sequence length="283" mass="31777">MSTPNSQFEVVSTIGSSASDNDDSSRAAMYHKLVQNPTLFWDTLKDFFESCGNLFEIPTLDGYSLNLHKLFIEVTSRGGIGKVIKDRKCKEVIDAFNFEKPIRNASCVLRKHYLKLLFQFEQVYYLAPPSTLLGKELQELELGDIVIGIIEGEFEGGYLTTVKRPGLGDLKGVMYIIPEAPPKPQRHKKKKAKTSPKLPRSAYDFFFTEQHAWFKDEFGGNRDFFTEEIGNMWSNLPESCRQSYEEKSLEDTMSCTDAADTVAVTEDGASTSATSTADKASQQ</sequence>
<dbReference type="PANTHER" id="PTHR46691:SF6">
    <property type="entry name" value="HIGH MOBILITY GROUP B PROTEIN 10-RELATED"/>
    <property type="match status" value="1"/>
</dbReference>